<feature type="signal peptide" evidence="2">
    <location>
        <begin position="1"/>
        <end position="17"/>
    </location>
</feature>
<keyword evidence="2" id="KW-0732">Signal</keyword>
<proteinExistence type="predicted"/>
<name>A0ABQ5D689_9ASTR</name>
<reference evidence="3" key="1">
    <citation type="journal article" date="2022" name="Int. J. Mol. Sci.">
        <title>Draft Genome of Tanacetum Coccineum: Genomic Comparison of Closely Related Tanacetum-Family Plants.</title>
        <authorList>
            <person name="Yamashiro T."/>
            <person name="Shiraishi A."/>
            <person name="Nakayama K."/>
            <person name="Satake H."/>
        </authorList>
    </citation>
    <scope>NUCLEOTIDE SEQUENCE</scope>
</reference>
<accession>A0ABQ5D689</accession>
<organism evidence="3 4">
    <name type="scientific">Tanacetum coccineum</name>
    <dbReference type="NCBI Taxonomy" id="301880"/>
    <lineage>
        <taxon>Eukaryota</taxon>
        <taxon>Viridiplantae</taxon>
        <taxon>Streptophyta</taxon>
        <taxon>Embryophyta</taxon>
        <taxon>Tracheophyta</taxon>
        <taxon>Spermatophyta</taxon>
        <taxon>Magnoliopsida</taxon>
        <taxon>eudicotyledons</taxon>
        <taxon>Gunneridae</taxon>
        <taxon>Pentapetalae</taxon>
        <taxon>asterids</taxon>
        <taxon>campanulids</taxon>
        <taxon>Asterales</taxon>
        <taxon>Asteraceae</taxon>
        <taxon>Asteroideae</taxon>
        <taxon>Anthemideae</taxon>
        <taxon>Anthemidinae</taxon>
        <taxon>Tanacetum</taxon>
    </lineage>
</organism>
<gene>
    <name evidence="3" type="ORF">Tco_0925225</name>
</gene>
<feature type="coiled-coil region" evidence="1">
    <location>
        <begin position="88"/>
        <end position="115"/>
    </location>
</feature>
<protein>
    <submittedName>
        <fullName evidence="3">Uncharacterized protein</fullName>
    </submittedName>
</protein>
<dbReference type="EMBL" id="BQNB010014995">
    <property type="protein sequence ID" value="GJT34806.1"/>
    <property type="molecule type" value="Genomic_DNA"/>
</dbReference>
<evidence type="ECO:0000256" key="2">
    <source>
        <dbReference type="SAM" id="SignalP"/>
    </source>
</evidence>
<sequence>MILPLPILLFTLRHDLGSIPSEDPYEEAARQLLEQAHILELGVGWREFAAAARQPGPTMAHRVDHSHVDNYGRPDVRSRESFEFYTRHHDAQTDRAAVRAEIEVLRRERLAYEQEILETDVRRHEWQRQAADDLDVQYIMRTQALEAGACVDTLEDTGSSS</sequence>
<keyword evidence="1" id="KW-0175">Coiled coil</keyword>
<comment type="caution">
    <text evidence="3">The sequence shown here is derived from an EMBL/GenBank/DDBJ whole genome shotgun (WGS) entry which is preliminary data.</text>
</comment>
<evidence type="ECO:0000313" key="4">
    <source>
        <dbReference type="Proteomes" id="UP001151760"/>
    </source>
</evidence>
<feature type="chain" id="PRO_5046259712" evidence="2">
    <location>
        <begin position="18"/>
        <end position="161"/>
    </location>
</feature>
<reference evidence="3" key="2">
    <citation type="submission" date="2022-01" db="EMBL/GenBank/DDBJ databases">
        <authorList>
            <person name="Yamashiro T."/>
            <person name="Shiraishi A."/>
            <person name="Satake H."/>
            <person name="Nakayama K."/>
        </authorList>
    </citation>
    <scope>NUCLEOTIDE SEQUENCE</scope>
</reference>
<dbReference type="Proteomes" id="UP001151760">
    <property type="component" value="Unassembled WGS sequence"/>
</dbReference>
<evidence type="ECO:0000313" key="3">
    <source>
        <dbReference type="EMBL" id="GJT34806.1"/>
    </source>
</evidence>
<evidence type="ECO:0000256" key="1">
    <source>
        <dbReference type="SAM" id="Coils"/>
    </source>
</evidence>
<keyword evidence="4" id="KW-1185">Reference proteome</keyword>